<evidence type="ECO:0000256" key="9">
    <source>
        <dbReference type="ARBA" id="ARBA00034075"/>
    </source>
</evidence>
<evidence type="ECO:0000256" key="5">
    <source>
        <dbReference type="ARBA" id="ARBA00022729"/>
    </source>
</evidence>
<accession>A0A2V1EAL0</accession>
<reference evidence="11 12" key="1">
    <citation type="journal article" date="2018" name="Sci. Rep.">
        <title>Comparative genomics provides insights into the lifestyle and reveals functional heterogeneity of dark septate endophytic fungi.</title>
        <authorList>
            <person name="Knapp D.G."/>
            <person name="Nemeth J.B."/>
            <person name="Barry K."/>
            <person name="Hainaut M."/>
            <person name="Henrissat B."/>
            <person name="Johnson J."/>
            <person name="Kuo A."/>
            <person name="Lim J.H.P."/>
            <person name="Lipzen A."/>
            <person name="Nolan M."/>
            <person name="Ohm R.A."/>
            <person name="Tamas L."/>
            <person name="Grigoriev I.V."/>
            <person name="Spatafora J.W."/>
            <person name="Nagy L.G."/>
            <person name="Kovacs G.M."/>
        </authorList>
    </citation>
    <scope>NUCLEOTIDE SEQUENCE [LARGE SCALE GENOMIC DNA]</scope>
    <source>
        <strain evidence="11 12">DSE2036</strain>
    </source>
</reference>
<dbReference type="AlphaFoldDB" id="A0A2V1EAL0"/>
<gene>
    <name evidence="11" type="ORF">DM02DRAFT_608660</name>
</gene>
<dbReference type="EC" id="3.1.1.73" evidence="2"/>
<dbReference type="InterPro" id="IPR043595">
    <property type="entry name" value="FaeB/C/D"/>
</dbReference>
<comment type="subcellular location">
    <subcellularLocation>
        <location evidence="1">Secreted</location>
    </subcellularLocation>
</comment>
<feature type="chain" id="PRO_5015841366" description="feruloyl esterase" evidence="10">
    <location>
        <begin position="22"/>
        <end position="335"/>
    </location>
</feature>
<keyword evidence="12" id="KW-1185">Reference proteome</keyword>
<dbReference type="STRING" id="97972.A0A2V1EAL0"/>
<dbReference type="PANTHER" id="PTHR38050:SF2">
    <property type="entry name" value="FERULOYL ESTERASE C-RELATED"/>
    <property type="match status" value="1"/>
</dbReference>
<dbReference type="EMBL" id="KZ805303">
    <property type="protein sequence ID" value="PVI07571.1"/>
    <property type="molecule type" value="Genomic_DNA"/>
</dbReference>
<keyword evidence="5 10" id="KW-0732">Signal</keyword>
<comment type="catalytic activity">
    <reaction evidence="9">
        <text>feruloyl-polysaccharide + H2O = ferulate + polysaccharide.</text>
        <dbReference type="EC" id="3.1.1.73"/>
    </reaction>
</comment>
<evidence type="ECO:0000313" key="11">
    <source>
        <dbReference type="EMBL" id="PVI07571.1"/>
    </source>
</evidence>
<dbReference type="GO" id="GO:0005576">
    <property type="term" value="C:extracellular region"/>
    <property type="evidence" value="ECO:0007669"/>
    <property type="project" value="UniProtKB-SubCell"/>
</dbReference>
<keyword evidence="4" id="KW-0858">Xylan degradation</keyword>
<proteinExistence type="predicted"/>
<keyword evidence="7" id="KW-0119">Carbohydrate metabolism</keyword>
<evidence type="ECO:0000256" key="1">
    <source>
        <dbReference type="ARBA" id="ARBA00004613"/>
    </source>
</evidence>
<keyword evidence="3" id="KW-0964">Secreted</keyword>
<keyword evidence="8" id="KW-0624">Polysaccharide degradation</keyword>
<evidence type="ECO:0000256" key="3">
    <source>
        <dbReference type="ARBA" id="ARBA00022525"/>
    </source>
</evidence>
<evidence type="ECO:0000256" key="7">
    <source>
        <dbReference type="ARBA" id="ARBA00023277"/>
    </source>
</evidence>
<dbReference type="InterPro" id="IPR029058">
    <property type="entry name" value="AB_hydrolase_fold"/>
</dbReference>
<name>A0A2V1EAL0_9PLEO</name>
<dbReference type="Gene3D" id="3.40.50.1820">
    <property type="entry name" value="alpha/beta hydrolase"/>
    <property type="match status" value="1"/>
</dbReference>
<sequence>MRLLAPKTVTAFLSFTTLATAITTQPSSGCAKTSLPDDVKLGKSKAVNITSTSVNDTNSIRKYRIYVPNSYKNGVPVPLILSFHGRTQTAKYQEDLSQFSNETFGFEGISVYPQGLAPDGTTQWQGDPDQPSSINDIHFTLEILDYLTSNYCIDENAIYASGKSNGGGFTGVLACSPKASQKFAAFAAVSGAYYLDPETGELPPCKPALNGERKAIPFMELHGLKDKTIKYHGGLNTRKNANSTDIPTYVNDWAKRDGFDPAANVTGTLCGGDMLVTTHKWGETVQHYAYSNMEHDWMSEFGNEDSRENLTCKEADATRVILNWFKGWRLTGRAE</sequence>
<feature type="signal peptide" evidence="10">
    <location>
        <begin position="1"/>
        <end position="21"/>
    </location>
</feature>
<dbReference type="Proteomes" id="UP000244855">
    <property type="component" value="Unassembled WGS sequence"/>
</dbReference>
<dbReference type="SUPFAM" id="SSF53474">
    <property type="entry name" value="alpha/beta-Hydrolases"/>
    <property type="match status" value="1"/>
</dbReference>
<dbReference type="PANTHER" id="PTHR38050">
    <property type="match status" value="1"/>
</dbReference>
<evidence type="ECO:0000256" key="6">
    <source>
        <dbReference type="ARBA" id="ARBA00022801"/>
    </source>
</evidence>
<evidence type="ECO:0000256" key="4">
    <source>
        <dbReference type="ARBA" id="ARBA00022651"/>
    </source>
</evidence>
<organism evidence="11 12">
    <name type="scientific">Periconia macrospinosa</name>
    <dbReference type="NCBI Taxonomy" id="97972"/>
    <lineage>
        <taxon>Eukaryota</taxon>
        <taxon>Fungi</taxon>
        <taxon>Dikarya</taxon>
        <taxon>Ascomycota</taxon>
        <taxon>Pezizomycotina</taxon>
        <taxon>Dothideomycetes</taxon>
        <taxon>Pleosporomycetidae</taxon>
        <taxon>Pleosporales</taxon>
        <taxon>Massarineae</taxon>
        <taxon>Periconiaceae</taxon>
        <taxon>Periconia</taxon>
    </lineage>
</organism>
<dbReference type="GO" id="GO:0045493">
    <property type="term" value="P:xylan catabolic process"/>
    <property type="evidence" value="ECO:0007669"/>
    <property type="project" value="UniProtKB-KW"/>
</dbReference>
<dbReference type="GO" id="GO:0030600">
    <property type="term" value="F:feruloyl esterase activity"/>
    <property type="evidence" value="ECO:0007669"/>
    <property type="project" value="UniProtKB-EC"/>
</dbReference>
<evidence type="ECO:0000256" key="10">
    <source>
        <dbReference type="SAM" id="SignalP"/>
    </source>
</evidence>
<keyword evidence="6" id="KW-0378">Hydrolase</keyword>
<evidence type="ECO:0000256" key="8">
    <source>
        <dbReference type="ARBA" id="ARBA00023326"/>
    </source>
</evidence>
<protein>
    <recommendedName>
        <fullName evidence="2">feruloyl esterase</fullName>
        <ecNumber evidence="2">3.1.1.73</ecNumber>
    </recommendedName>
</protein>
<evidence type="ECO:0000313" key="12">
    <source>
        <dbReference type="Proteomes" id="UP000244855"/>
    </source>
</evidence>
<dbReference type="OrthoDB" id="424610at2759"/>
<evidence type="ECO:0000256" key="2">
    <source>
        <dbReference type="ARBA" id="ARBA00013091"/>
    </source>
</evidence>